<keyword evidence="3" id="KW-0813">Transport</keyword>
<dbReference type="InterPro" id="IPR001320">
    <property type="entry name" value="Iontro_rcpt_C"/>
</dbReference>
<dbReference type="Proteomes" id="UP001202867">
    <property type="component" value="Unassembled WGS sequence"/>
</dbReference>
<dbReference type="PANTHER" id="PTHR35936:SF17">
    <property type="entry name" value="ARGININE-BINDING EXTRACELLULAR PROTEIN ARTP"/>
    <property type="match status" value="1"/>
</dbReference>
<comment type="subcellular location">
    <subcellularLocation>
        <location evidence="1">Periplasm</location>
    </subcellularLocation>
</comment>
<comment type="similarity">
    <text evidence="2 6">Belongs to the bacterial solute-binding protein 3 family.</text>
</comment>
<accession>A0ABT0DRA0</accession>
<organism evidence="10 11">
    <name type="scientific">Ancylobacter koreensis</name>
    <dbReference type="NCBI Taxonomy" id="266121"/>
    <lineage>
        <taxon>Bacteria</taxon>
        <taxon>Pseudomonadati</taxon>
        <taxon>Pseudomonadota</taxon>
        <taxon>Alphaproteobacteria</taxon>
        <taxon>Hyphomicrobiales</taxon>
        <taxon>Xanthobacteraceae</taxon>
        <taxon>Ancylobacter</taxon>
    </lineage>
</organism>
<feature type="signal peptide" evidence="7">
    <location>
        <begin position="1"/>
        <end position="23"/>
    </location>
</feature>
<dbReference type="SUPFAM" id="SSF53850">
    <property type="entry name" value="Periplasmic binding protein-like II"/>
    <property type="match status" value="1"/>
</dbReference>
<dbReference type="InterPro" id="IPR018313">
    <property type="entry name" value="SBP_3_CS"/>
</dbReference>
<evidence type="ECO:0000259" key="8">
    <source>
        <dbReference type="SMART" id="SM00062"/>
    </source>
</evidence>
<evidence type="ECO:0000259" key="9">
    <source>
        <dbReference type="SMART" id="SM00079"/>
    </source>
</evidence>
<feature type="chain" id="PRO_5045286968" evidence="7">
    <location>
        <begin position="24"/>
        <end position="258"/>
    </location>
</feature>
<keyword evidence="5" id="KW-0574">Periplasm</keyword>
<evidence type="ECO:0000256" key="6">
    <source>
        <dbReference type="RuleBase" id="RU003744"/>
    </source>
</evidence>
<protein>
    <submittedName>
        <fullName evidence="10">ABC transporter substrate-binding protein</fullName>
    </submittedName>
</protein>
<dbReference type="Pfam" id="PF00497">
    <property type="entry name" value="SBP_bac_3"/>
    <property type="match status" value="1"/>
</dbReference>
<reference evidence="10 11" key="1">
    <citation type="submission" date="2022-04" db="EMBL/GenBank/DDBJ databases">
        <authorList>
            <person name="Grouzdev D.S."/>
            <person name="Pantiukh K.S."/>
            <person name="Krutkina M.S."/>
        </authorList>
    </citation>
    <scope>NUCLEOTIDE SEQUENCE [LARGE SCALE GENOMIC DNA]</scope>
    <source>
        <strain evidence="10 11">Jip08</strain>
    </source>
</reference>
<feature type="domain" description="Solute-binding protein family 3/N-terminal" evidence="8">
    <location>
        <begin position="28"/>
        <end position="256"/>
    </location>
</feature>
<keyword evidence="11" id="KW-1185">Reference proteome</keyword>
<dbReference type="EMBL" id="JALKCG010000009">
    <property type="protein sequence ID" value="MCK0209808.1"/>
    <property type="molecule type" value="Genomic_DNA"/>
</dbReference>
<dbReference type="Gene3D" id="3.40.190.10">
    <property type="entry name" value="Periplasmic binding protein-like II"/>
    <property type="match status" value="2"/>
</dbReference>
<dbReference type="SMART" id="SM00062">
    <property type="entry name" value="PBPb"/>
    <property type="match status" value="1"/>
</dbReference>
<dbReference type="NCBIfam" id="TIGR01096">
    <property type="entry name" value="3A0103s03R"/>
    <property type="match status" value="1"/>
</dbReference>
<keyword evidence="4 7" id="KW-0732">Signal</keyword>
<comment type="caution">
    <text evidence="10">The sequence shown here is derived from an EMBL/GenBank/DDBJ whole genome shotgun (WGS) entry which is preliminary data.</text>
</comment>
<reference evidence="11" key="2">
    <citation type="submission" date="2023-07" db="EMBL/GenBank/DDBJ databases">
        <title>Ancylobacter moscoviensis sp. nov., facultatively methylotrophic bacteria from activated sludge and the reclassification of Starkeya novella (Starkey 1934) Kelly et al. 2000 as Ancylobacter novellus comb. nov., Starkeya koreensis Im et al. 2006 as Ancylobacter koreensis comb.nov., Angulomicrobium tetraedrale Vasil'eva et al. 1986 as Ancylobacter tetraedralis comb. nov., Angulomicrobium amanitiforme Fritz et al. 2004 as Ancylobacter amanitiformis comb. nov. and Methylorhabdus multivorans Doronina et al. 1996 as Ancylobacter multivorans comb. nov. and emended description of the genus Ancylobacter.</title>
        <authorList>
            <person name="Doronina N."/>
            <person name="Chemodurova A."/>
            <person name="Grouzdev D."/>
            <person name="Koziaeva V."/>
            <person name="Shi W."/>
            <person name="Wu L."/>
            <person name="Kaparullina E."/>
        </authorList>
    </citation>
    <scope>NUCLEOTIDE SEQUENCE [LARGE SCALE GENOMIC DNA]</scope>
    <source>
        <strain evidence="11">Jip08</strain>
    </source>
</reference>
<evidence type="ECO:0000256" key="7">
    <source>
        <dbReference type="SAM" id="SignalP"/>
    </source>
</evidence>
<evidence type="ECO:0000256" key="5">
    <source>
        <dbReference type="ARBA" id="ARBA00022764"/>
    </source>
</evidence>
<dbReference type="CDD" id="cd13702">
    <property type="entry name" value="PBP2_mlr5654_like"/>
    <property type="match status" value="1"/>
</dbReference>
<evidence type="ECO:0000313" key="10">
    <source>
        <dbReference type="EMBL" id="MCK0209808.1"/>
    </source>
</evidence>
<name>A0ABT0DRA0_9HYPH</name>
<evidence type="ECO:0000256" key="3">
    <source>
        <dbReference type="ARBA" id="ARBA00022448"/>
    </source>
</evidence>
<dbReference type="RefSeq" id="WP_247202316.1">
    <property type="nucleotide sequence ID" value="NZ_JALKCG010000009.1"/>
</dbReference>
<proteinExistence type="inferred from homology"/>
<gene>
    <name evidence="10" type="ORF">MWN33_17385</name>
</gene>
<dbReference type="SMART" id="SM00079">
    <property type="entry name" value="PBPe"/>
    <property type="match status" value="1"/>
</dbReference>
<evidence type="ECO:0000313" key="11">
    <source>
        <dbReference type="Proteomes" id="UP001202867"/>
    </source>
</evidence>
<dbReference type="PANTHER" id="PTHR35936">
    <property type="entry name" value="MEMBRANE-BOUND LYTIC MUREIN TRANSGLYCOSYLASE F"/>
    <property type="match status" value="1"/>
</dbReference>
<evidence type="ECO:0000256" key="4">
    <source>
        <dbReference type="ARBA" id="ARBA00022729"/>
    </source>
</evidence>
<dbReference type="InterPro" id="IPR001638">
    <property type="entry name" value="Solute-binding_3/MltF_N"/>
</dbReference>
<dbReference type="PROSITE" id="PS01039">
    <property type="entry name" value="SBP_BACTERIAL_3"/>
    <property type="match status" value="1"/>
</dbReference>
<sequence>MSLVTRIAAAAILVAATLSGASAKEWKTVRIGTEGAYPPFNYIENGELKGFDVDIAKALCAKMKVECTFTAQDWDGIIPALLAGKYDAIVASMSITEERKKQIDFSKKYYNTPASFVVPKNSTVTATDPASLKGKVLGAQGSTIHSNYLEDVYAKAGAEVKLYGKQDEANLDLANGRLDAVLADKVVLLEWLNTDEGKCCKFTGAEYKDPKYFGEGVGVGIRKDNPELVALFNKAIDEIIADGTYKTINDKYFPFSVY</sequence>
<evidence type="ECO:0000256" key="2">
    <source>
        <dbReference type="ARBA" id="ARBA00010333"/>
    </source>
</evidence>
<feature type="domain" description="Ionotropic glutamate receptor C-terminal" evidence="9">
    <location>
        <begin position="28"/>
        <end position="255"/>
    </location>
</feature>
<evidence type="ECO:0000256" key="1">
    <source>
        <dbReference type="ARBA" id="ARBA00004418"/>
    </source>
</evidence>
<dbReference type="InterPro" id="IPR005768">
    <property type="entry name" value="Lys_Arg_Orn-bd"/>
</dbReference>